<keyword evidence="2" id="KW-0732">Signal</keyword>
<dbReference type="Proteomes" id="UP001143309">
    <property type="component" value="Unassembled WGS sequence"/>
</dbReference>
<keyword evidence="1" id="KW-0812">Transmembrane</keyword>
<reference evidence="3" key="1">
    <citation type="journal article" date="2014" name="Int. J. Syst. Evol. Microbiol.">
        <title>Complete genome sequence of Corynebacterium casei LMG S-19264T (=DSM 44701T), isolated from a smear-ripened cheese.</title>
        <authorList>
            <consortium name="US DOE Joint Genome Institute (JGI-PGF)"/>
            <person name="Walter F."/>
            <person name="Albersmeier A."/>
            <person name="Kalinowski J."/>
            <person name="Ruckert C."/>
        </authorList>
    </citation>
    <scope>NUCLEOTIDE SEQUENCE</scope>
    <source>
        <strain evidence="3">VKM B-2748</strain>
    </source>
</reference>
<comment type="caution">
    <text evidence="3">The sequence shown here is derived from an EMBL/GenBank/DDBJ whole genome shotgun (WGS) entry which is preliminary data.</text>
</comment>
<organism evidence="3 4">
    <name type="scientific">Methylopila turkensis</name>
    <dbReference type="NCBI Taxonomy" id="1437816"/>
    <lineage>
        <taxon>Bacteria</taxon>
        <taxon>Pseudomonadati</taxon>
        <taxon>Pseudomonadota</taxon>
        <taxon>Alphaproteobacteria</taxon>
        <taxon>Hyphomicrobiales</taxon>
        <taxon>Methylopilaceae</taxon>
        <taxon>Methylopila</taxon>
    </lineage>
</organism>
<keyword evidence="1" id="KW-1133">Transmembrane helix</keyword>
<name>A0A9W6JN47_9HYPH</name>
<evidence type="ECO:0000313" key="3">
    <source>
        <dbReference type="EMBL" id="GLK78518.1"/>
    </source>
</evidence>
<dbReference type="RefSeq" id="WP_271199037.1">
    <property type="nucleotide sequence ID" value="NZ_BSFL01000001.1"/>
</dbReference>
<feature type="chain" id="PRO_5040722668" evidence="2">
    <location>
        <begin position="27"/>
        <end position="100"/>
    </location>
</feature>
<evidence type="ECO:0000256" key="1">
    <source>
        <dbReference type="SAM" id="Phobius"/>
    </source>
</evidence>
<accession>A0A9W6JN47</accession>
<evidence type="ECO:0000256" key="2">
    <source>
        <dbReference type="SAM" id="SignalP"/>
    </source>
</evidence>
<dbReference type="EMBL" id="BSFL01000001">
    <property type="protein sequence ID" value="GLK78518.1"/>
    <property type="molecule type" value="Genomic_DNA"/>
</dbReference>
<evidence type="ECO:0000313" key="4">
    <source>
        <dbReference type="Proteomes" id="UP001143309"/>
    </source>
</evidence>
<sequence>MIRLFASAARVAALLCLIVAAPHAAAARAPVVQAISAAESDKPKEDKSCRQGARTKAFGWMLVDYGVATLKYVVGLFLIPVGLLLVCVGVVVEVVEAVAC</sequence>
<gene>
    <name evidence="3" type="ORF">GCM10008174_02590</name>
</gene>
<proteinExistence type="predicted"/>
<keyword evidence="1" id="KW-0472">Membrane</keyword>
<keyword evidence="4" id="KW-1185">Reference proteome</keyword>
<feature type="transmembrane region" description="Helical" evidence="1">
    <location>
        <begin position="72"/>
        <end position="95"/>
    </location>
</feature>
<feature type="signal peptide" evidence="2">
    <location>
        <begin position="1"/>
        <end position="26"/>
    </location>
</feature>
<reference evidence="3" key="2">
    <citation type="submission" date="2023-01" db="EMBL/GenBank/DDBJ databases">
        <authorList>
            <person name="Sun Q."/>
            <person name="Evtushenko L."/>
        </authorList>
    </citation>
    <scope>NUCLEOTIDE SEQUENCE</scope>
    <source>
        <strain evidence="3">VKM B-2748</strain>
    </source>
</reference>
<dbReference type="AlphaFoldDB" id="A0A9W6JN47"/>
<protein>
    <submittedName>
        <fullName evidence="3">Uncharacterized protein</fullName>
    </submittedName>
</protein>